<keyword evidence="4" id="KW-1185">Reference proteome</keyword>
<dbReference type="InterPro" id="IPR019309">
    <property type="entry name" value="WASHC3"/>
</dbReference>
<sequence length="157" mass="15577">MASALNARAARTATTLDALCASAEAKLGAAARALREAEARTALLERALEAGTATTTTTTAEAATREDDGRGADAADAADAATAEAATATAAAATAATATAEAATAEAATAATPETNARASDPKYSIYFKMLKMGVPAQAVRNKMNLDGVDASVLDGR</sequence>
<dbReference type="EMBL" id="CP000597">
    <property type="protein sequence ID" value="ABP00523.1"/>
    <property type="molecule type" value="Genomic_DNA"/>
</dbReference>
<proteinExistence type="inferred from homology"/>
<dbReference type="Gramene" id="ABP00523">
    <property type="protein sequence ID" value="ABP00523"/>
    <property type="gene ID" value="OSTLU_28270"/>
</dbReference>
<dbReference type="Pfam" id="PF10152">
    <property type="entry name" value="CCDC53"/>
    <property type="match status" value="1"/>
</dbReference>
<feature type="compositionally biased region" description="Low complexity" evidence="2">
    <location>
        <begin position="48"/>
        <end position="62"/>
    </location>
</feature>
<protein>
    <submittedName>
        <fullName evidence="3">Uncharacterized protein</fullName>
    </submittedName>
</protein>
<dbReference type="GO" id="GO:0030041">
    <property type="term" value="P:actin filament polymerization"/>
    <property type="evidence" value="ECO:0007669"/>
    <property type="project" value="TreeGrafter"/>
</dbReference>
<evidence type="ECO:0000313" key="3">
    <source>
        <dbReference type="EMBL" id="ABP00523.1"/>
    </source>
</evidence>
<dbReference type="GO" id="GO:0006887">
    <property type="term" value="P:exocytosis"/>
    <property type="evidence" value="ECO:0007669"/>
    <property type="project" value="TreeGrafter"/>
</dbReference>
<dbReference type="HOGENOM" id="CLU_1519852_0_0_1"/>
<dbReference type="OrthoDB" id="268027at2759"/>
<name>A4S9P5_OSTLU</name>
<comment type="similarity">
    <text evidence="1">Belongs to the CCDC53 family.</text>
</comment>
<dbReference type="PANTHER" id="PTHR13015">
    <property type="entry name" value="PROTEIN AD-016-RELATED"/>
    <property type="match status" value="1"/>
</dbReference>
<dbReference type="Proteomes" id="UP000001568">
    <property type="component" value="Chromosome 17"/>
</dbReference>
<reference evidence="3 4" key="1">
    <citation type="journal article" date="2007" name="Proc. Natl. Acad. Sci. U.S.A.">
        <title>The tiny eukaryote Ostreococcus provides genomic insights into the paradox of plankton speciation.</title>
        <authorList>
            <person name="Palenik B."/>
            <person name="Grimwood J."/>
            <person name="Aerts A."/>
            <person name="Rouze P."/>
            <person name="Salamov A."/>
            <person name="Putnam N."/>
            <person name="Dupont C."/>
            <person name="Jorgensen R."/>
            <person name="Derelle E."/>
            <person name="Rombauts S."/>
            <person name="Zhou K."/>
            <person name="Otillar R."/>
            <person name="Merchant S.S."/>
            <person name="Podell S."/>
            <person name="Gaasterland T."/>
            <person name="Napoli C."/>
            <person name="Gendler K."/>
            <person name="Manuell A."/>
            <person name="Tai V."/>
            <person name="Vallon O."/>
            <person name="Piganeau G."/>
            <person name="Jancek S."/>
            <person name="Heijde M."/>
            <person name="Jabbari K."/>
            <person name="Bowler C."/>
            <person name="Lohr M."/>
            <person name="Robbens S."/>
            <person name="Werner G."/>
            <person name="Dubchak I."/>
            <person name="Pazour G.J."/>
            <person name="Ren Q."/>
            <person name="Paulsen I."/>
            <person name="Delwiche C."/>
            <person name="Schmutz J."/>
            <person name="Rokhsar D."/>
            <person name="Van de Peer Y."/>
            <person name="Moreau H."/>
            <person name="Grigoriev I.V."/>
        </authorList>
    </citation>
    <scope>NUCLEOTIDE SEQUENCE [LARGE SCALE GENOMIC DNA]</scope>
    <source>
        <strain evidence="3 4">CCE9901</strain>
    </source>
</reference>
<gene>
    <name evidence="3" type="ORF">OSTLU_28270</name>
</gene>
<dbReference type="RefSeq" id="XP_001422206.1">
    <property type="nucleotide sequence ID" value="XM_001422169.1"/>
</dbReference>
<dbReference type="PANTHER" id="PTHR13015:SF0">
    <property type="entry name" value="WASH COMPLEX SUBUNIT 3"/>
    <property type="match status" value="1"/>
</dbReference>
<evidence type="ECO:0000256" key="1">
    <source>
        <dbReference type="ARBA" id="ARBA00006290"/>
    </source>
</evidence>
<feature type="region of interest" description="Disordered" evidence="2">
    <location>
        <begin position="48"/>
        <end position="80"/>
    </location>
</feature>
<dbReference type="STRING" id="436017.A4S9P5"/>
<dbReference type="GO" id="GO:0071203">
    <property type="term" value="C:WASH complex"/>
    <property type="evidence" value="ECO:0007669"/>
    <property type="project" value="InterPro"/>
</dbReference>
<feature type="compositionally biased region" description="Basic and acidic residues" evidence="2">
    <location>
        <begin position="63"/>
        <end position="73"/>
    </location>
</feature>
<evidence type="ECO:0000313" key="4">
    <source>
        <dbReference type="Proteomes" id="UP000001568"/>
    </source>
</evidence>
<dbReference type="GeneID" id="5006162"/>
<accession>A4S9P5</accession>
<evidence type="ECO:0000256" key="2">
    <source>
        <dbReference type="SAM" id="MobiDB-lite"/>
    </source>
</evidence>
<dbReference type="KEGG" id="olu:OSTLU_28270"/>
<organism evidence="3 4">
    <name type="scientific">Ostreococcus lucimarinus (strain CCE9901)</name>
    <dbReference type="NCBI Taxonomy" id="436017"/>
    <lineage>
        <taxon>Eukaryota</taxon>
        <taxon>Viridiplantae</taxon>
        <taxon>Chlorophyta</taxon>
        <taxon>Mamiellophyceae</taxon>
        <taxon>Mamiellales</taxon>
        <taxon>Bathycoccaceae</taxon>
        <taxon>Ostreococcus</taxon>
    </lineage>
</organism>
<dbReference type="AlphaFoldDB" id="A4S9P5"/>